<accession>A0A9D2LGB1</accession>
<keyword evidence="2" id="KW-0378">Hydrolase</keyword>
<evidence type="ECO:0000313" key="2">
    <source>
        <dbReference type="EMBL" id="HJB11985.1"/>
    </source>
</evidence>
<proteinExistence type="predicted"/>
<reference evidence="2" key="1">
    <citation type="journal article" date="2021" name="PeerJ">
        <title>Extensive microbial diversity within the chicken gut microbiome revealed by metagenomics and culture.</title>
        <authorList>
            <person name="Gilroy R."/>
            <person name="Ravi A."/>
            <person name="Getino M."/>
            <person name="Pursley I."/>
            <person name="Horton D.L."/>
            <person name="Alikhan N.F."/>
            <person name="Baker D."/>
            <person name="Gharbi K."/>
            <person name="Hall N."/>
            <person name="Watson M."/>
            <person name="Adriaenssens E.M."/>
            <person name="Foster-Nyarko E."/>
            <person name="Jarju S."/>
            <person name="Secka A."/>
            <person name="Antonio M."/>
            <person name="Oren A."/>
            <person name="Chaudhuri R.R."/>
            <person name="La Ragione R."/>
            <person name="Hildebrand F."/>
            <person name="Pallen M.J."/>
        </authorList>
    </citation>
    <scope>NUCLEOTIDE SEQUENCE</scope>
    <source>
        <strain evidence="2">ChiHjej13B12-24818</strain>
    </source>
</reference>
<dbReference type="Pfam" id="PF12697">
    <property type="entry name" value="Abhydrolase_6"/>
    <property type="match status" value="1"/>
</dbReference>
<evidence type="ECO:0000313" key="3">
    <source>
        <dbReference type="Proteomes" id="UP000823823"/>
    </source>
</evidence>
<dbReference type="PANTHER" id="PTHR46438:SF2">
    <property type="entry name" value="ALPHA_BETA-HYDROLASES SUPERFAMILY PROTEIN"/>
    <property type="match status" value="1"/>
</dbReference>
<dbReference type="PRINTS" id="PR00111">
    <property type="entry name" value="ABHYDROLASE"/>
</dbReference>
<feature type="domain" description="AB hydrolase-1" evidence="1">
    <location>
        <begin position="74"/>
        <end position="343"/>
    </location>
</feature>
<dbReference type="InterPro" id="IPR000073">
    <property type="entry name" value="AB_hydrolase_1"/>
</dbReference>
<organism evidence="2 3">
    <name type="scientific">Candidatus Brachybacterium merdavium</name>
    <dbReference type="NCBI Taxonomy" id="2838513"/>
    <lineage>
        <taxon>Bacteria</taxon>
        <taxon>Bacillati</taxon>
        <taxon>Actinomycetota</taxon>
        <taxon>Actinomycetes</taxon>
        <taxon>Micrococcales</taxon>
        <taxon>Dermabacteraceae</taxon>
        <taxon>Brachybacterium</taxon>
    </lineage>
</organism>
<comment type="caution">
    <text evidence="2">The sequence shown here is derived from an EMBL/GenBank/DDBJ whole genome shotgun (WGS) entry which is preliminary data.</text>
</comment>
<dbReference type="AlphaFoldDB" id="A0A9D2LGB1"/>
<dbReference type="SUPFAM" id="SSF53474">
    <property type="entry name" value="alpha/beta-Hydrolases"/>
    <property type="match status" value="1"/>
</dbReference>
<name>A0A9D2LGB1_9MICO</name>
<protein>
    <submittedName>
        <fullName evidence="2">Alpha/beta hydrolase</fullName>
    </submittedName>
</protein>
<sequence length="358" mass="39850">MSPSWRTTRAVAASLGAALIAGLGSAITYYVVRNRTYWIHDRRAASAAGFIERTAWVDGAALHYAEGPDNGPPLLLIHGQMVDWTTYLRTLPELSQHFHVFAVDCYGHGRSDHVPERYSNVAMGRDLTEFVRTEIGEPTVVSGNSSGGLLAIQIANEAPDLVRSLILEDPPLFSSLYPRFAHTAGHDLPRIASEFLTSEASDFPAYYVKRSAFLELFGDLAPRMIRSALAQRAARPPRTIRWWYMPPALNEMFRVLDLYDPRFGEAFYTGAWHEGFDHAEALATLSVPTVLMHANWQMDQEGTTLLGAMDDEEAARARELIDGVDFRRVDAGHAVHFEKPSLFTDIVTQGAFRTQRGA</sequence>
<dbReference type="Proteomes" id="UP000823823">
    <property type="component" value="Unassembled WGS sequence"/>
</dbReference>
<dbReference type="PANTHER" id="PTHR46438">
    <property type="entry name" value="ALPHA/BETA-HYDROLASES SUPERFAMILY PROTEIN"/>
    <property type="match status" value="1"/>
</dbReference>
<gene>
    <name evidence="2" type="ORF">H9786_15920</name>
</gene>
<reference evidence="2" key="2">
    <citation type="submission" date="2021-04" db="EMBL/GenBank/DDBJ databases">
        <authorList>
            <person name="Gilroy R."/>
        </authorList>
    </citation>
    <scope>NUCLEOTIDE SEQUENCE</scope>
    <source>
        <strain evidence="2">ChiHjej13B12-24818</strain>
    </source>
</reference>
<dbReference type="InterPro" id="IPR029058">
    <property type="entry name" value="AB_hydrolase_fold"/>
</dbReference>
<dbReference type="Gene3D" id="3.40.50.1820">
    <property type="entry name" value="alpha/beta hydrolase"/>
    <property type="match status" value="1"/>
</dbReference>
<dbReference type="EMBL" id="DWZH01000135">
    <property type="protein sequence ID" value="HJB11985.1"/>
    <property type="molecule type" value="Genomic_DNA"/>
</dbReference>
<evidence type="ECO:0000259" key="1">
    <source>
        <dbReference type="Pfam" id="PF12697"/>
    </source>
</evidence>
<dbReference type="GO" id="GO:0016787">
    <property type="term" value="F:hydrolase activity"/>
    <property type="evidence" value="ECO:0007669"/>
    <property type="project" value="UniProtKB-KW"/>
</dbReference>